<evidence type="ECO:0000256" key="6">
    <source>
        <dbReference type="ARBA" id="ARBA00022490"/>
    </source>
</evidence>
<evidence type="ECO:0000313" key="14">
    <source>
        <dbReference type="EMBL" id="CAL1682526.1"/>
    </source>
</evidence>
<evidence type="ECO:0000256" key="5">
    <source>
        <dbReference type="ARBA" id="ARBA00015519"/>
    </source>
</evidence>
<evidence type="ECO:0000256" key="9">
    <source>
        <dbReference type="ARBA" id="ARBA00022801"/>
    </source>
</evidence>
<evidence type="ECO:0000256" key="8">
    <source>
        <dbReference type="ARBA" id="ARBA00022723"/>
    </source>
</evidence>
<evidence type="ECO:0000256" key="7">
    <source>
        <dbReference type="ARBA" id="ARBA00022722"/>
    </source>
</evidence>
<dbReference type="InterPro" id="IPR026103">
    <property type="entry name" value="HARBI1_animal"/>
</dbReference>
<organism evidence="14 15">
    <name type="scientific">Lasius platythorax</name>
    <dbReference type="NCBI Taxonomy" id="488582"/>
    <lineage>
        <taxon>Eukaryota</taxon>
        <taxon>Metazoa</taxon>
        <taxon>Ecdysozoa</taxon>
        <taxon>Arthropoda</taxon>
        <taxon>Hexapoda</taxon>
        <taxon>Insecta</taxon>
        <taxon>Pterygota</taxon>
        <taxon>Neoptera</taxon>
        <taxon>Endopterygota</taxon>
        <taxon>Hymenoptera</taxon>
        <taxon>Apocrita</taxon>
        <taxon>Aculeata</taxon>
        <taxon>Formicoidea</taxon>
        <taxon>Formicidae</taxon>
        <taxon>Formicinae</taxon>
        <taxon>Lasius</taxon>
        <taxon>Lasius</taxon>
    </lineage>
</organism>
<dbReference type="GO" id="GO:0005634">
    <property type="term" value="C:nucleus"/>
    <property type="evidence" value="ECO:0007669"/>
    <property type="project" value="UniProtKB-SubCell"/>
</dbReference>
<evidence type="ECO:0000256" key="4">
    <source>
        <dbReference type="ARBA" id="ARBA00006958"/>
    </source>
</evidence>
<accession>A0AAV2NSI3</accession>
<dbReference type="Pfam" id="PF13359">
    <property type="entry name" value="DDE_Tnp_4"/>
    <property type="match status" value="1"/>
</dbReference>
<keyword evidence="6" id="KW-0963">Cytoplasm</keyword>
<dbReference type="InterPro" id="IPR045249">
    <property type="entry name" value="HARBI1-like"/>
</dbReference>
<evidence type="ECO:0000256" key="11">
    <source>
        <dbReference type="ARBA" id="ARBA00030126"/>
    </source>
</evidence>
<dbReference type="GO" id="GO:0004518">
    <property type="term" value="F:nuclease activity"/>
    <property type="evidence" value="ECO:0007669"/>
    <property type="project" value="UniProtKB-KW"/>
</dbReference>
<dbReference type="EMBL" id="OZ034827">
    <property type="protein sequence ID" value="CAL1682526.1"/>
    <property type="molecule type" value="Genomic_DNA"/>
</dbReference>
<keyword evidence="8" id="KW-0479">Metal-binding</keyword>
<evidence type="ECO:0000256" key="3">
    <source>
        <dbReference type="ARBA" id="ARBA00004496"/>
    </source>
</evidence>
<sequence length="225" mass="25928">MESARIFEEKKGFPGVIGAIDGTHIKIAAPKENQESYINRKGYHSIQLQVVCNHKMELIHCYVGYPGSVHDQRVFNVSGLQDFCNDPTKFPNDTHLIGDAAYTISKTLLVPYKDNGQLTVRNKNYNYCLSSTRMVVERCIGLLKVRFRILLDKLPMKRTDLIPKYIMACCVLHNICILKNDMIEIPLLVEDVTENITENVDVNRLLHIEEKEKRERIKDALRLRL</sequence>
<dbReference type="GO" id="GO:0046872">
    <property type="term" value="F:metal ion binding"/>
    <property type="evidence" value="ECO:0007669"/>
    <property type="project" value="UniProtKB-KW"/>
</dbReference>
<comment type="subcellular location">
    <subcellularLocation>
        <location evidence="3">Cytoplasm</location>
    </subcellularLocation>
    <subcellularLocation>
        <location evidence="2">Nucleus</location>
    </subcellularLocation>
</comment>
<protein>
    <recommendedName>
        <fullName evidence="5">Putative nuclease HARBI1</fullName>
    </recommendedName>
    <alternativeName>
        <fullName evidence="11">Harbinger transposase-derived nuclease</fullName>
    </alternativeName>
</protein>
<evidence type="ECO:0000256" key="1">
    <source>
        <dbReference type="ARBA" id="ARBA00001968"/>
    </source>
</evidence>
<dbReference type="PANTHER" id="PTHR22930">
    <property type="match status" value="1"/>
</dbReference>
<evidence type="ECO:0000313" key="15">
    <source>
        <dbReference type="Proteomes" id="UP001497644"/>
    </source>
</evidence>
<comment type="cofactor">
    <cofactor evidence="1">
        <name>a divalent metal cation</name>
        <dbReference type="ChEBI" id="CHEBI:60240"/>
    </cofactor>
</comment>
<feature type="domain" description="DDE Tnp4" evidence="13">
    <location>
        <begin position="20"/>
        <end position="174"/>
    </location>
</feature>
<dbReference type="AlphaFoldDB" id="A0AAV2NSI3"/>
<keyword evidence="7" id="KW-0540">Nuclease</keyword>
<dbReference type="GO" id="GO:0016787">
    <property type="term" value="F:hydrolase activity"/>
    <property type="evidence" value="ECO:0007669"/>
    <property type="project" value="UniProtKB-KW"/>
</dbReference>
<keyword evidence="9" id="KW-0378">Hydrolase</keyword>
<keyword evidence="10" id="KW-0539">Nucleus</keyword>
<dbReference type="Proteomes" id="UP001497644">
    <property type="component" value="Chromosome 4"/>
</dbReference>
<comment type="similarity">
    <text evidence="4">Belongs to the HARBI1 family.</text>
</comment>
<dbReference type="InterPro" id="IPR027806">
    <property type="entry name" value="HARBI1_dom"/>
</dbReference>
<keyword evidence="15" id="KW-1185">Reference proteome</keyword>
<proteinExistence type="inferred from homology"/>
<dbReference type="GO" id="GO:0005737">
    <property type="term" value="C:cytoplasm"/>
    <property type="evidence" value="ECO:0007669"/>
    <property type="project" value="UniProtKB-SubCell"/>
</dbReference>
<evidence type="ECO:0000256" key="2">
    <source>
        <dbReference type="ARBA" id="ARBA00004123"/>
    </source>
</evidence>
<gene>
    <name evidence="14" type="ORF">LPLAT_LOCUS8437</name>
</gene>
<name>A0AAV2NSI3_9HYME</name>
<comment type="function">
    <text evidence="12">Transposase-derived protein that may have nuclease activity. Does not have transposase activity.</text>
</comment>
<evidence type="ECO:0000256" key="12">
    <source>
        <dbReference type="ARBA" id="ARBA00045850"/>
    </source>
</evidence>
<evidence type="ECO:0000256" key="10">
    <source>
        <dbReference type="ARBA" id="ARBA00023242"/>
    </source>
</evidence>
<dbReference type="PANTHER" id="PTHR22930:SF85">
    <property type="entry name" value="GH03217P-RELATED"/>
    <property type="match status" value="1"/>
</dbReference>
<reference evidence="14" key="1">
    <citation type="submission" date="2024-04" db="EMBL/GenBank/DDBJ databases">
        <authorList>
            <consortium name="Molecular Ecology Group"/>
        </authorList>
    </citation>
    <scope>NUCLEOTIDE SEQUENCE</scope>
</reference>
<evidence type="ECO:0000259" key="13">
    <source>
        <dbReference type="Pfam" id="PF13359"/>
    </source>
</evidence>
<dbReference type="PRINTS" id="PR02086">
    <property type="entry name" value="PUTNUCHARBI1"/>
</dbReference>